<keyword evidence="1" id="KW-0064">Aspartyl protease</keyword>
<evidence type="ECO:0000313" key="4">
    <source>
        <dbReference type="EMBL" id="KAK4400305.1"/>
    </source>
</evidence>
<dbReference type="PANTHER" id="PTHR11439:SF440">
    <property type="entry name" value="INTEGRASE CATALYTIC DOMAIN-CONTAINING PROTEIN"/>
    <property type="match status" value="1"/>
</dbReference>
<evidence type="ECO:0000259" key="3">
    <source>
        <dbReference type="Pfam" id="PF22936"/>
    </source>
</evidence>
<dbReference type="GO" id="GO:0004190">
    <property type="term" value="F:aspartic-type endopeptidase activity"/>
    <property type="evidence" value="ECO:0007669"/>
    <property type="project" value="UniProtKB-KW"/>
</dbReference>
<organism evidence="4 5">
    <name type="scientific">Sesamum angolense</name>
    <dbReference type="NCBI Taxonomy" id="2727404"/>
    <lineage>
        <taxon>Eukaryota</taxon>
        <taxon>Viridiplantae</taxon>
        <taxon>Streptophyta</taxon>
        <taxon>Embryophyta</taxon>
        <taxon>Tracheophyta</taxon>
        <taxon>Spermatophyta</taxon>
        <taxon>Magnoliopsida</taxon>
        <taxon>eudicotyledons</taxon>
        <taxon>Gunneridae</taxon>
        <taxon>Pentapetalae</taxon>
        <taxon>asterids</taxon>
        <taxon>lamiids</taxon>
        <taxon>Lamiales</taxon>
        <taxon>Pedaliaceae</taxon>
        <taxon>Sesamum</taxon>
    </lineage>
</organism>
<dbReference type="Pfam" id="PF07727">
    <property type="entry name" value="RVT_2"/>
    <property type="match status" value="1"/>
</dbReference>
<dbReference type="PANTHER" id="PTHR11439">
    <property type="entry name" value="GAG-POL-RELATED RETROTRANSPOSON"/>
    <property type="match status" value="1"/>
</dbReference>
<reference evidence="4" key="1">
    <citation type="submission" date="2020-06" db="EMBL/GenBank/DDBJ databases">
        <authorList>
            <person name="Li T."/>
            <person name="Hu X."/>
            <person name="Zhang T."/>
            <person name="Song X."/>
            <person name="Zhang H."/>
            <person name="Dai N."/>
            <person name="Sheng W."/>
            <person name="Hou X."/>
            <person name="Wei L."/>
        </authorList>
    </citation>
    <scope>NUCLEOTIDE SEQUENCE</scope>
    <source>
        <strain evidence="4">K16</strain>
        <tissue evidence="4">Leaf</tissue>
    </source>
</reference>
<protein>
    <submittedName>
        <fullName evidence="4">Retrovirus-related Pol polyprotein from transposon TNT 1-94</fullName>
    </submittedName>
</protein>
<keyword evidence="1" id="KW-0378">Hydrolase</keyword>
<dbReference type="InterPro" id="IPR054722">
    <property type="entry name" value="PolX-like_BBD"/>
</dbReference>
<name>A0AAE1WVG1_9LAMI</name>
<dbReference type="AlphaFoldDB" id="A0AAE1WVG1"/>
<sequence length="480" mass="54648">MDWILDTGASKHLCANKDLFQEFHEASEGERVFMGNSATARVMGKRKVLLKLTSGKTLGLLDVLYVPSLLRNLIFGSLLNKVGLKIVLEADKVVITRNGDFIGKGYTKIYLLRSKDEASEMFFKYKAEVENQLDKKIKGLRSGRGGEYDTNFLKEFYENNGSKPIKCKWIFKKKIKPDGFIDKFKARLVVVGYTQKKGIDNFDMYSPVTKISTIRAFVALSAINDLMIHQMDVKTAFLNGDLEEKIYMEQPEEFVVPGLESKDNGNSMSQAEYAKIIGSVMFLMNYTRPDIAYAVSRLSRYTHNPNKEHWDAFRRLLKYLKVQLTCLYFNKYPGVLEEFCDANWVTDNDEVSSTSGYVFSWTSAKQTCISRSTIESEFIALELAGQEIEWLRNLVGDIPLWGSSVPISLHCDSQTAIGIAKNYTYNGKRRHIRLRHGVVKELLKNGIISLDYVRSKRNLADPLTKGLTRRIILETSRAMG</sequence>
<dbReference type="SUPFAM" id="SSF56672">
    <property type="entry name" value="DNA/RNA polymerases"/>
    <property type="match status" value="1"/>
</dbReference>
<evidence type="ECO:0000259" key="2">
    <source>
        <dbReference type="Pfam" id="PF07727"/>
    </source>
</evidence>
<comment type="caution">
    <text evidence="4">The sequence shown here is derived from an EMBL/GenBank/DDBJ whole genome shotgun (WGS) entry which is preliminary data.</text>
</comment>
<feature type="domain" description="Retrovirus-related Pol polyprotein from transposon TNT 1-94-like beta-barrel" evidence="3">
    <location>
        <begin position="3"/>
        <end position="83"/>
    </location>
</feature>
<feature type="domain" description="Reverse transcriptase Ty1/copia-type" evidence="2">
    <location>
        <begin position="160"/>
        <end position="260"/>
    </location>
</feature>
<proteinExistence type="predicted"/>
<dbReference type="InterPro" id="IPR043502">
    <property type="entry name" value="DNA/RNA_pol_sf"/>
</dbReference>
<gene>
    <name evidence="4" type="ORF">Sango_1136600</name>
</gene>
<reference evidence="4" key="2">
    <citation type="journal article" date="2024" name="Plant">
        <title>Genomic evolution and insights into agronomic trait innovations of Sesamum species.</title>
        <authorList>
            <person name="Miao H."/>
            <person name="Wang L."/>
            <person name="Qu L."/>
            <person name="Liu H."/>
            <person name="Sun Y."/>
            <person name="Le M."/>
            <person name="Wang Q."/>
            <person name="Wei S."/>
            <person name="Zheng Y."/>
            <person name="Lin W."/>
            <person name="Duan Y."/>
            <person name="Cao H."/>
            <person name="Xiong S."/>
            <person name="Wang X."/>
            <person name="Wei L."/>
            <person name="Li C."/>
            <person name="Ma Q."/>
            <person name="Ju M."/>
            <person name="Zhao R."/>
            <person name="Li G."/>
            <person name="Mu C."/>
            <person name="Tian Q."/>
            <person name="Mei H."/>
            <person name="Zhang T."/>
            <person name="Gao T."/>
            <person name="Zhang H."/>
        </authorList>
    </citation>
    <scope>NUCLEOTIDE SEQUENCE</scope>
    <source>
        <strain evidence="4">K16</strain>
    </source>
</reference>
<dbReference type="Pfam" id="PF22936">
    <property type="entry name" value="Pol_BBD"/>
    <property type="match status" value="1"/>
</dbReference>
<evidence type="ECO:0000256" key="1">
    <source>
        <dbReference type="ARBA" id="ARBA00022750"/>
    </source>
</evidence>
<dbReference type="InterPro" id="IPR013103">
    <property type="entry name" value="RVT_2"/>
</dbReference>
<dbReference type="CDD" id="cd09272">
    <property type="entry name" value="RNase_HI_RT_Ty1"/>
    <property type="match status" value="1"/>
</dbReference>
<dbReference type="Proteomes" id="UP001289374">
    <property type="component" value="Unassembled WGS sequence"/>
</dbReference>
<evidence type="ECO:0000313" key="5">
    <source>
        <dbReference type="Proteomes" id="UP001289374"/>
    </source>
</evidence>
<dbReference type="EMBL" id="JACGWL010000006">
    <property type="protein sequence ID" value="KAK4400305.1"/>
    <property type="molecule type" value="Genomic_DNA"/>
</dbReference>
<keyword evidence="1" id="KW-0645">Protease</keyword>
<keyword evidence="5" id="KW-1185">Reference proteome</keyword>
<accession>A0AAE1WVG1</accession>